<evidence type="ECO:0000313" key="2">
    <source>
        <dbReference type="Proteomes" id="UP000675881"/>
    </source>
</evidence>
<protein>
    <submittedName>
        <fullName evidence="1">(salmon louse) hypothetical protein</fullName>
    </submittedName>
</protein>
<sequence length="171" mass="19316">MEKNDMKAYNEKSLDKEVTYNFAEFTDDISPKVKTTHNLYYLEIEKKKRSIISINNHASEGNTVSLLAKKDPSKVENAPINNLAAERHVGLVQYELSIGGACNLTSVSNSIVKAKSIDLIEFKPDDEMNKFCSLVSQDVKLGSGMIHNKSWKKWNLAEGRCVEEKNKYTIL</sequence>
<reference evidence="1" key="1">
    <citation type="submission" date="2021-02" db="EMBL/GenBank/DDBJ databases">
        <authorList>
            <person name="Bekaert M."/>
        </authorList>
    </citation>
    <scope>NUCLEOTIDE SEQUENCE</scope>
    <source>
        <strain evidence="1">IoA-00</strain>
    </source>
</reference>
<name>A0A7R8CXA5_LEPSM</name>
<accession>A0A7R8CXA5</accession>
<dbReference type="Proteomes" id="UP000675881">
    <property type="component" value="Chromosome 5"/>
</dbReference>
<proteinExistence type="predicted"/>
<organism evidence="1 2">
    <name type="scientific">Lepeophtheirus salmonis</name>
    <name type="common">Salmon louse</name>
    <name type="synonym">Caligus salmonis</name>
    <dbReference type="NCBI Taxonomy" id="72036"/>
    <lineage>
        <taxon>Eukaryota</taxon>
        <taxon>Metazoa</taxon>
        <taxon>Ecdysozoa</taxon>
        <taxon>Arthropoda</taxon>
        <taxon>Crustacea</taxon>
        <taxon>Multicrustacea</taxon>
        <taxon>Hexanauplia</taxon>
        <taxon>Copepoda</taxon>
        <taxon>Siphonostomatoida</taxon>
        <taxon>Caligidae</taxon>
        <taxon>Lepeophtheirus</taxon>
    </lineage>
</organism>
<gene>
    <name evidence="1" type="ORF">LSAA_10514</name>
</gene>
<dbReference type="EMBL" id="HG994584">
    <property type="protein sequence ID" value="CAF2958948.1"/>
    <property type="molecule type" value="Genomic_DNA"/>
</dbReference>
<keyword evidence="2" id="KW-1185">Reference proteome</keyword>
<dbReference type="AlphaFoldDB" id="A0A7R8CXA5"/>
<evidence type="ECO:0000313" key="1">
    <source>
        <dbReference type="EMBL" id="CAF2958948.1"/>
    </source>
</evidence>